<dbReference type="Gene3D" id="3.40.50.300">
    <property type="entry name" value="P-loop containing nucleotide triphosphate hydrolases"/>
    <property type="match status" value="1"/>
</dbReference>
<dbReference type="SUPFAM" id="SSF82061">
    <property type="entry name" value="BAH domain"/>
    <property type="match status" value="1"/>
</dbReference>
<dbReference type="OrthoDB" id="1926878at2759"/>
<name>A0A4U0XGI7_9PEZI</name>
<dbReference type="FunFam" id="3.40.50.300:FF:000199">
    <property type="entry name" value="Origin recognition complex subunit 1"/>
    <property type="match status" value="1"/>
</dbReference>
<dbReference type="GO" id="GO:0016887">
    <property type="term" value="F:ATP hydrolysis activity"/>
    <property type="evidence" value="ECO:0007669"/>
    <property type="project" value="InterPro"/>
</dbReference>
<gene>
    <name evidence="13" type="ORF">B0A49_05093</name>
</gene>
<dbReference type="GO" id="GO:0046872">
    <property type="term" value="F:metal ion binding"/>
    <property type="evidence" value="ECO:0007669"/>
    <property type="project" value="UniProtKB-KW"/>
</dbReference>
<evidence type="ECO:0000256" key="7">
    <source>
        <dbReference type="ARBA" id="ARBA00022842"/>
    </source>
</evidence>
<dbReference type="Proteomes" id="UP000308768">
    <property type="component" value="Unassembled WGS sequence"/>
</dbReference>
<dbReference type="PROSITE" id="PS51038">
    <property type="entry name" value="BAH"/>
    <property type="match status" value="1"/>
</dbReference>
<dbReference type="CDD" id="cd00009">
    <property type="entry name" value="AAA"/>
    <property type="match status" value="1"/>
</dbReference>
<dbReference type="GO" id="GO:0033314">
    <property type="term" value="P:mitotic DNA replication checkpoint signaling"/>
    <property type="evidence" value="ECO:0007669"/>
    <property type="project" value="TreeGrafter"/>
</dbReference>
<dbReference type="SUPFAM" id="SSF52540">
    <property type="entry name" value="P-loop containing nucleoside triphosphate hydrolases"/>
    <property type="match status" value="1"/>
</dbReference>
<sequence length="774" mass="84647">MSLKRKRTTVETARRYLSGGGVLREDSDDELGLDDLPWEWIYDEQKAIHEVQGKQEKSKRRNQLAAGPCIVGARMGSFEVRVGDTVLLKADGNEAWVGLVCHLYEDVAEEEKMATFMWFSSEREIRSKKKRSDALGNELYITPSWDDNPLTTINGKARIVSLQSFNARYPTGKVPRTSRDYGKIFVCRRGCNTRTATYTDEFVWEDIYHGADDILALTEFIQSRTKATRKRTGAVKADRQGHGDFIARDEEDEDSQPKTPRKRRKFDGASTPTSRHKDSPRKFTTPTHRRIITKKALEFTPLGTRVLSPTHTTSPFQLARTTLHVSAVPSSLPCREDEFATVYTHLEAAITAGTGSCIYISGTPGTGKTATVREVVAQLNQSVLAEELDDFIFVEINGMKVTDPHQSYSLLWEALRGDRVSPSHALELLEREFSAPSPRRVPCVVLMDELDQLVTRNQSVMYNFFNWPQLRHSRLIVLAVANTMDLPERTLSNKISSRLGLTRITFPGYTHMQLISIITSRLENVPGAIVHPDAIQFASRKVAAVSGDARRALDICRRAVEIAEAEVLRAEGNDIDSGTNNNVPNTPSKTPGRTKSSTANTAPQASVTIATIKRAIAEATSTPLAASLRALPLASKLFLAALLARIRRTGIAEAVLGDVVDEARRIALLAQSQAVDAYLLTSPPELGEDSVGDGGVVGTPARRGRPVRDKGAGGKAARVLGMGGAAVLLAETGIVGLEARRGERVGRVRLGVAEEDVRGALAADGESVGLGFGG</sequence>
<dbReference type="EMBL" id="NAJN01000409">
    <property type="protein sequence ID" value="TKA73755.1"/>
    <property type="molecule type" value="Genomic_DNA"/>
</dbReference>
<keyword evidence="7" id="KW-0460">Magnesium</keyword>
<dbReference type="InterPro" id="IPR001025">
    <property type="entry name" value="BAH_dom"/>
</dbReference>
<evidence type="ECO:0000256" key="1">
    <source>
        <dbReference type="ARBA" id="ARBA00004123"/>
    </source>
</evidence>
<comment type="similarity">
    <text evidence="2 10">Belongs to the ORC1 family.</text>
</comment>
<dbReference type="PANTHER" id="PTHR10763:SF23">
    <property type="entry name" value="ORIGIN RECOGNITION COMPLEX SUBUNIT 1"/>
    <property type="match status" value="1"/>
</dbReference>
<evidence type="ECO:0000256" key="8">
    <source>
        <dbReference type="ARBA" id="ARBA00023125"/>
    </source>
</evidence>
<dbReference type="GO" id="GO:0005524">
    <property type="term" value="F:ATP binding"/>
    <property type="evidence" value="ECO:0007669"/>
    <property type="project" value="UniProtKB-KW"/>
</dbReference>
<reference evidence="13 14" key="1">
    <citation type="submission" date="2017-03" db="EMBL/GenBank/DDBJ databases">
        <title>Genomes of endolithic fungi from Antarctica.</title>
        <authorList>
            <person name="Coleine C."/>
            <person name="Masonjones S."/>
            <person name="Stajich J.E."/>
        </authorList>
    </citation>
    <scope>NUCLEOTIDE SEQUENCE [LARGE SCALE GENOMIC DNA]</scope>
    <source>
        <strain evidence="13 14">CCFEE 5187</strain>
    </source>
</reference>
<keyword evidence="6 10" id="KW-0067">ATP-binding</keyword>
<dbReference type="AlphaFoldDB" id="A0A4U0XGI7"/>
<comment type="function">
    <text evidence="10">Component of the origin recognition complex (ORC) that binds origins of replication. DNA-binding is ATP-dependent, however specific DNA sequences that define origins of replication have not been identified so far. ORC is required to assemble the pre-replication complex necessary to initiate DNA replication.</text>
</comment>
<evidence type="ECO:0000256" key="6">
    <source>
        <dbReference type="ARBA" id="ARBA00022840"/>
    </source>
</evidence>
<dbReference type="Pfam" id="PF00004">
    <property type="entry name" value="AAA"/>
    <property type="match status" value="1"/>
</dbReference>
<evidence type="ECO:0000313" key="13">
    <source>
        <dbReference type="EMBL" id="TKA73755.1"/>
    </source>
</evidence>
<dbReference type="InterPro" id="IPR043151">
    <property type="entry name" value="BAH_sf"/>
</dbReference>
<evidence type="ECO:0000256" key="11">
    <source>
        <dbReference type="SAM" id="MobiDB-lite"/>
    </source>
</evidence>
<dbReference type="PANTHER" id="PTHR10763">
    <property type="entry name" value="CELL DIVISION CONTROL PROTEIN 6-RELATED"/>
    <property type="match status" value="1"/>
</dbReference>
<dbReference type="InterPro" id="IPR003959">
    <property type="entry name" value="ATPase_AAA_core"/>
</dbReference>
<dbReference type="SMART" id="SM00439">
    <property type="entry name" value="BAH"/>
    <property type="match status" value="1"/>
</dbReference>
<dbReference type="InterPro" id="IPR054425">
    <property type="entry name" value="Cdc6_ORC1-like_ATPase_lid"/>
</dbReference>
<dbReference type="GO" id="GO:0003688">
    <property type="term" value="F:DNA replication origin binding"/>
    <property type="evidence" value="ECO:0007669"/>
    <property type="project" value="UniProtKB-ARBA"/>
</dbReference>
<feature type="compositionally biased region" description="Basic and acidic residues" evidence="11">
    <location>
        <begin position="236"/>
        <end position="248"/>
    </location>
</feature>
<dbReference type="GO" id="GO:0006270">
    <property type="term" value="P:DNA replication initiation"/>
    <property type="evidence" value="ECO:0007669"/>
    <property type="project" value="TreeGrafter"/>
</dbReference>
<keyword evidence="3 10" id="KW-0235">DNA replication</keyword>
<organism evidence="13 14">
    <name type="scientific">Cryomyces minteri</name>
    <dbReference type="NCBI Taxonomy" id="331657"/>
    <lineage>
        <taxon>Eukaryota</taxon>
        <taxon>Fungi</taxon>
        <taxon>Dikarya</taxon>
        <taxon>Ascomycota</taxon>
        <taxon>Pezizomycotina</taxon>
        <taxon>Dothideomycetes</taxon>
        <taxon>Dothideomycetes incertae sedis</taxon>
        <taxon>Cryomyces</taxon>
    </lineage>
</organism>
<evidence type="ECO:0000256" key="10">
    <source>
        <dbReference type="RuleBase" id="RU365058"/>
    </source>
</evidence>
<protein>
    <recommendedName>
        <fullName evidence="10">Origin recognition complex subunit 1</fullName>
    </recommendedName>
</protein>
<proteinExistence type="inferred from homology"/>
<evidence type="ECO:0000256" key="3">
    <source>
        <dbReference type="ARBA" id="ARBA00022705"/>
    </source>
</evidence>
<feature type="region of interest" description="Disordered" evidence="11">
    <location>
        <begin position="226"/>
        <end position="287"/>
    </location>
</feature>
<dbReference type="GO" id="GO:0003682">
    <property type="term" value="F:chromatin binding"/>
    <property type="evidence" value="ECO:0007669"/>
    <property type="project" value="InterPro"/>
</dbReference>
<dbReference type="STRING" id="331657.A0A4U0XGI7"/>
<feature type="region of interest" description="Disordered" evidence="11">
    <location>
        <begin position="573"/>
        <end position="603"/>
    </location>
</feature>
<comment type="subcellular location">
    <subcellularLocation>
        <location evidence="1 10">Nucleus</location>
    </subcellularLocation>
</comment>
<feature type="domain" description="BAH" evidence="12">
    <location>
        <begin position="78"/>
        <end position="202"/>
    </location>
</feature>
<feature type="compositionally biased region" description="Polar residues" evidence="11">
    <location>
        <begin position="576"/>
        <end position="603"/>
    </location>
</feature>
<comment type="caution">
    <text evidence="13">The sequence shown here is derived from an EMBL/GenBank/DDBJ whole genome shotgun (WGS) entry which is preliminary data.</text>
</comment>
<dbReference type="Gene3D" id="2.30.30.490">
    <property type="match status" value="1"/>
</dbReference>
<keyword evidence="4" id="KW-0479">Metal-binding</keyword>
<dbReference type="GO" id="GO:0005664">
    <property type="term" value="C:nuclear origin of replication recognition complex"/>
    <property type="evidence" value="ECO:0007669"/>
    <property type="project" value="TreeGrafter"/>
</dbReference>
<evidence type="ECO:0000256" key="4">
    <source>
        <dbReference type="ARBA" id="ARBA00022723"/>
    </source>
</evidence>
<dbReference type="InterPro" id="IPR027417">
    <property type="entry name" value="P-loop_NTPase"/>
</dbReference>
<keyword evidence="14" id="KW-1185">Reference proteome</keyword>
<evidence type="ECO:0000256" key="5">
    <source>
        <dbReference type="ARBA" id="ARBA00022741"/>
    </source>
</evidence>
<keyword evidence="5 10" id="KW-0547">Nucleotide-binding</keyword>
<evidence type="ECO:0000256" key="2">
    <source>
        <dbReference type="ARBA" id="ARBA00008398"/>
    </source>
</evidence>
<evidence type="ECO:0000256" key="9">
    <source>
        <dbReference type="ARBA" id="ARBA00023242"/>
    </source>
</evidence>
<dbReference type="Pfam" id="PF22606">
    <property type="entry name" value="Cdc6-ORC-like_ATPase_lid"/>
    <property type="match status" value="1"/>
</dbReference>
<evidence type="ECO:0000313" key="14">
    <source>
        <dbReference type="Proteomes" id="UP000308768"/>
    </source>
</evidence>
<feature type="region of interest" description="Disordered" evidence="11">
    <location>
        <begin position="690"/>
        <end position="712"/>
    </location>
</feature>
<keyword evidence="9 10" id="KW-0539">Nucleus</keyword>
<comment type="subunit">
    <text evidence="10">ORC is composed of six subunits.</text>
</comment>
<accession>A0A4U0XGI7</accession>
<dbReference type="InterPro" id="IPR050311">
    <property type="entry name" value="ORC1/CDC6"/>
</dbReference>
<evidence type="ECO:0000259" key="12">
    <source>
        <dbReference type="PROSITE" id="PS51038"/>
    </source>
</evidence>
<dbReference type="Gene3D" id="1.10.8.60">
    <property type="match status" value="1"/>
</dbReference>
<dbReference type="Pfam" id="PF01426">
    <property type="entry name" value="BAH"/>
    <property type="match status" value="1"/>
</dbReference>
<dbReference type="InterPro" id="IPR003593">
    <property type="entry name" value="AAA+_ATPase"/>
</dbReference>
<dbReference type="SMART" id="SM00382">
    <property type="entry name" value="AAA"/>
    <property type="match status" value="1"/>
</dbReference>
<keyword evidence="8 10" id="KW-0238">DNA-binding</keyword>